<dbReference type="GO" id="GO:0004806">
    <property type="term" value="F:triacylglycerol lipase activity"/>
    <property type="evidence" value="ECO:0007669"/>
    <property type="project" value="TreeGrafter"/>
</dbReference>
<dbReference type="InterPro" id="IPR010468">
    <property type="entry name" value="HSL_N"/>
</dbReference>
<organism evidence="5 6">
    <name type="scientific">Calicophoron daubneyi</name>
    <name type="common">Rumen fluke</name>
    <name type="synonym">Paramphistomum daubneyi</name>
    <dbReference type="NCBI Taxonomy" id="300641"/>
    <lineage>
        <taxon>Eukaryota</taxon>
        <taxon>Metazoa</taxon>
        <taxon>Spiralia</taxon>
        <taxon>Lophotrochozoa</taxon>
        <taxon>Platyhelminthes</taxon>
        <taxon>Trematoda</taxon>
        <taxon>Digenea</taxon>
        <taxon>Plagiorchiida</taxon>
        <taxon>Pronocephalata</taxon>
        <taxon>Paramphistomoidea</taxon>
        <taxon>Paramphistomidae</taxon>
        <taxon>Calicophoron</taxon>
    </lineage>
</organism>
<evidence type="ECO:0000313" key="5">
    <source>
        <dbReference type="EMBL" id="CAL5136491.1"/>
    </source>
</evidence>
<dbReference type="GO" id="GO:0008203">
    <property type="term" value="P:cholesterol metabolic process"/>
    <property type="evidence" value="ECO:0007669"/>
    <property type="project" value="InterPro"/>
</dbReference>
<feature type="domain" description="Alpha/beta hydrolase fold-3" evidence="4">
    <location>
        <begin position="529"/>
        <end position="673"/>
    </location>
</feature>
<comment type="caution">
    <text evidence="5">The sequence shown here is derived from an EMBL/GenBank/DDBJ whole genome shotgun (WGS) entry which is preliminary data.</text>
</comment>
<dbReference type="PANTHER" id="PTHR23025:SF3">
    <property type="entry name" value="HORMONE-SENSITIVE LIPASE"/>
    <property type="match status" value="1"/>
</dbReference>
<evidence type="ECO:0000259" key="3">
    <source>
        <dbReference type="Pfam" id="PF06350"/>
    </source>
</evidence>
<proteinExistence type="predicted"/>
<dbReference type="GO" id="GO:0019433">
    <property type="term" value="P:triglyceride catabolic process"/>
    <property type="evidence" value="ECO:0007669"/>
    <property type="project" value="TreeGrafter"/>
</dbReference>
<gene>
    <name evidence="5" type="ORF">CDAUBV1_LOCUS10580</name>
</gene>
<feature type="domain" description="Hormone-sensitive lipase N-terminal" evidence="3">
    <location>
        <begin position="277"/>
        <end position="455"/>
    </location>
</feature>
<protein>
    <recommendedName>
        <fullName evidence="7">Hormone-sensitive lipase</fullName>
    </recommendedName>
</protein>
<feature type="compositionally biased region" description="Basic and acidic residues" evidence="1">
    <location>
        <begin position="769"/>
        <end position="779"/>
    </location>
</feature>
<feature type="region of interest" description="Disordered" evidence="1">
    <location>
        <begin position="923"/>
        <end position="959"/>
    </location>
</feature>
<dbReference type="GO" id="GO:0004771">
    <property type="term" value="F:sterol ester esterase activity"/>
    <property type="evidence" value="ECO:0007669"/>
    <property type="project" value="TreeGrafter"/>
</dbReference>
<evidence type="ECO:0000256" key="2">
    <source>
        <dbReference type="SAM" id="SignalP"/>
    </source>
</evidence>
<name>A0AAV2THY3_CALDB</name>
<dbReference type="GO" id="GO:0005829">
    <property type="term" value="C:cytosol"/>
    <property type="evidence" value="ECO:0007669"/>
    <property type="project" value="TreeGrafter"/>
</dbReference>
<dbReference type="InterPro" id="IPR013094">
    <property type="entry name" value="AB_hydrolase_3"/>
</dbReference>
<evidence type="ECO:0000256" key="1">
    <source>
        <dbReference type="SAM" id="MobiDB-lite"/>
    </source>
</evidence>
<dbReference type="Pfam" id="PF07859">
    <property type="entry name" value="Abhydrolase_3"/>
    <property type="match status" value="1"/>
</dbReference>
<feature type="region of interest" description="Disordered" evidence="1">
    <location>
        <begin position="733"/>
        <end position="824"/>
    </location>
</feature>
<dbReference type="PANTHER" id="PTHR23025">
    <property type="entry name" value="TRIACYLGLYCEROL LIPASE"/>
    <property type="match status" value="1"/>
</dbReference>
<evidence type="ECO:0000259" key="4">
    <source>
        <dbReference type="Pfam" id="PF07859"/>
    </source>
</evidence>
<feature type="compositionally biased region" description="Basic and acidic residues" evidence="1">
    <location>
        <begin position="809"/>
        <end position="824"/>
    </location>
</feature>
<dbReference type="SUPFAM" id="SSF53474">
    <property type="entry name" value="alpha/beta-Hydrolases"/>
    <property type="match status" value="1"/>
</dbReference>
<evidence type="ECO:0008006" key="7">
    <source>
        <dbReference type="Google" id="ProtNLM"/>
    </source>
</evidence>
<keyword evidence="2" id="KW-0732">Signal</keyword>
<feature type="region of interest" description="Disordered" evidence="1">
    <location>
        <begin position="475"/>
        <end position="519"/>
    </location>
</feature>
<feature type="signal peptide" evidence="2">
    <location>
        <begin position="1"/>
        <end position="25"/>
    </location>
</feature>
<sequence>MRFLFATGSVSVCRTFLLFPQLGVADSVIHEVAFRGRPARSFKLSRLLTVSTRCPGPWSSRMTPNISSSDAPSKSSLDRLERINLIRLCSEVHLQCRTCIAIIDSRIPQEGPVDPTNSHTSRPLLGSLKKMYELLNPDFVNALKDIYSFVGNYDYADVRANGLRSFLLITTRCLASVLTHLRGLNSSSLMKWSGTTERFLIAYVNCFAELTKCIKILRNLPEYCAPGSLFPLPEFTGLPEIGFNRMGLPSDSPQKCSSRCTRSKSHEEAVDNEKLLKFQNLQTRADQIRQQHFYGRCVAFYFCPSAHRVLLVLTSIMAGYGNSFLASKQGLSNIVNTVYRSVTSFLSPEERGLMVAKLTRNASVQFLKTFWSLGEHRVLCEGQNVILPTVAVLHSFELTPRKLLMPVREGFTGLRPASSSDTGSKDQIAVNFPVAHFGPAPVSVRLLSHRVRPGMEWARPSLLNSILSATNLSTKPNDAGSVSSMKCETMSNTSTPFKESHKAQKDSPNSATSPPGKIKKSTSLSRCLLFHIHGGGFVAMSAQSQDVFLKPWAEFLDCPVFSVDYSLAPEAPYPRALEECYFAYCWAALNLERLGAAPDASIVVFGDSAGGNLALSLCLRIAYTGIKPFPAGVMVAYAPTLIAFTPSPSRMLSLADPLLPIGILSRCLLAYAGVDEALLGSYSPSAASSGREDVDESSVDDLHSRRHSTLSDVMWNRLLPSFWLNGGRPSPKISQSATMDSLYSPKSPPPPSGASLPNGLSDVLTNFKGSDEDVRKETGLTESCTFNLSDSDSGDTQKNEATSTTSRLESSRLRASHEELKREPESDLDRVRAITFPQDYFLSPYLASDELMRQLPPLGILASHFDPFLDDCLELAKRASKLGIPVDLEIMDDLPHGFLNLAPLGPEFHRASKAGMMMAKRLLEKNEPANQTDDPIPSPEISHANNSQNVGGKIPRSTD</sequence>
<feature type="compositionally biased region" description="Polar residues" evidence="1">
    <location>
        <begin position="475"/>
        <end position="497"/>
    </location>
</feature>
<reference evidence="5" key="1">
    <citation type="submission" date="2024-06" db="EMBL/GenBank/DDBJ databases">
        <authorList>
            <person name="Liu X."/>
            <person name="Lenzi L."/>
            <person name="Haldenby T S."/>
            <person name="Uol C."/>
        </authorList>
    </citation>
    <scope>NUCLEOTIDE SEQUENCE</scope>
</reference>
<feature type="chain" id="PRO_5043337730" description="Hormone-sensitive lipase" evidence="2">
    <location>
        <begin position="26"/>
        <end position="959"/>
    </location>
</feature>
<dbReference type="Proteomes" id="UP001497525">
    <property type="component" value="Unassembled WGS sequence"/>
</dbReference>
<dbReference type="Gene3D" id="3.40.50.1820">
    <property type="entry name" value="alpha/beta hydrolase"/>
    <property type="match status" value="2"/>
</dbReference>
<feature type="compositionally biased region" description="Polar residues" evidence="1">
    <location>
        <begin position="780"/>
        <end position="800"/>
    </location>
</feature>
<evidence type="ECO:0000313" key="6">
    <source>
        <dbReference type="Proteomes" id="UP001497525"/>
    </source>
</evidence>
<accession>A0AAV2THY3</accession>
<dbReference type="EMBL" id="CAXLJL010000323">
    <property type="protein sequence ID" value="CAL5136491.1"/>
    <property type="molecule type" value="Genomic_DNA"/>
</dbReference>
<dbReference type="Pfam" id="PF06350">
    <property type="entry name" value="HSL_N"/>
    <property type="match status" value="1"/>
</dbReference>
<dbReference type="InterPro" id="IPR029058">
    <property type="entry name" value="AB_hydrolase_fold"/>
</dbReference>
<dbReference type="AlphaFoldDB" id="A0AAV2THY3"/>